<evidence type="ECO:0000313" key="2">
    <source>
        <dbReference type="EMBL" id="CCD26562.1"/>
    </source>
</evidence>
<dbReference type="InterPro" id="IPR004042">
    <property type="entry name" value="Intein_endonuc_central"/>
</dbReference>
<dbReference type="InterPro" id="IPR036844">
    <property type="entry name" value="Hint_dom_sf"/>
</dbReference>
<dbReference type="eggNOG" id="ENOG502QUGM">
    <property type="taxonomic scope" value="Eukaryota"/>
</dbReference>
<dbReference type="InterPro" id="IPR007869">
    <property type="entry name" value="Homing_endonuc_PI-Sce"/>
</dbReference>
<dbReference type="AlphaFoldDB" id="G0WFK1"/>
<name>G0WFK1_NAUDC</name>
<sequence length="582" mass="66662">MFEESTAIIMANNSIEKIGDIKCNSYVRCEDGSDSRVTSVAKATQTVYEIVQRTKHRANEGEPGRSDPLRKKVFQRIQLKCTAAHELNLMVPIKATIENSFKRQKYSVRWTQFEKFQTLDGRVIMIPKNHHKDFPMDSDGEKAAKLMKDDLNLLYGNRFIFNLQLRDLDYLDGQTRAAVSLRYCPILTGNGILSEFLTGQPHLITSATLSMAWLLGLWLGDGTTKEPEITVDSFDQTLMESLKEQGYLWGLYPYYKDEAVPLRAKHVRLYYGAGPSNKRKVRNLRRDNPFWNTVKGLKFKREDDGHKQLPEFMWNEDVEIREAFLAGLIDADGYVLKEKRADKTYVVTIQTIYHSIMEGVVNIARSLGMWATVTTRSARTSTIIGRQVTCQFTYDISISGTTPLQSVLAYCRSGHKRREAPKHVSREPIYFKFTEKVIGQSNVVGLTIENHKQNILLANKVAARVCTEICDKDQPKISITKNLKHCIACPRTGVRYFYRDWTGNHRVCARCYCRYKFSGYRCLNCKYIPEAREVKKAKIKGEKLGNTNNGELVRGLDCNRCGGILTFDEIRGTRHHRVNTLN</sequence>
<dbReference type="GO" id="GO:0007534">
    <property type="term" value="P:gene conversion at mating-type locus"/>
    <property type="evidence" value="ECO:0007669"/>
    <property type="project" value="EnsemblFungi"/>
</dbReference>
<dbReference type="RefSeq" id="XP_003671805.1">
    <property type="nucleotide sequence ID" value="XM_003671757.1"/>
</dbReference>
<dbReference type="OrthoDB" id="4037793at2759"/>
<dbReference type="Gene3D" id="2.170.16.10">
    <property type="entry name" value="Hedgehog/Intein (Hint) domain"/>
    <property type="match status" value="1"/>
</dbReference>
<dbReference type="EMBL" id="HE580274">
    <property type="protein sequence ID" value="CCD26562.1"/>
    <property type="molecule type" value="Genomic_DNA"/>
</dbReference>
<dbReference type="Gene3D" id="3.10.28.10">
    <property type="entry name" value="Homing endonucleases"/>
    <property type="match status" value="2"/>
</dbReference>
<proteinExistence type="predicted"/>
<dbReference type="Pfam" id="PF05203">
    <property type="entry name" value="Hom_end_hint"/>
    <property type="match status" value="1"/>
</dbReference>
<organism evidence="2 3">
    <name type="scientific">Naumovozyma dairenensis (strain ATCC 10597 / BCRC 20456 / CBS 421 / NBRC 0211 / NRRL Y-12639)</name>
    <name type="common">Saccharomyces dairenensis</name>
    <dbReference type="NCBI Taxonomy" id="1071378"/>
    <lineage>
        <taxon>Eukaryota</taxon>
        <taxon>Fungi</taxon>
        <taxon>Dikarya</taxon>
        <taxon>Ascomycota</taxon>
        <taxon>Saccharomycotina</taxon>
        <taxon>Saccharomycetes</taxon>
        <taxon>Saccharomycetales</taxon>
        <taxon>Saccharomycetaceae</taxon>
        <taxon>Naumovozyma</taxon>
    </lineage>
</organism>
<reference evidence="2 3" key="1">
    <citation type="journal article" date="2011" name="Proc. Natl. Acad. Sci. U.S.A.">
        <title>Evolutionary erosion of yeast sex chromosomes by mating-type switching accidents.</title>
        <authorList>
            <person name="Gordon J.L."/>
            <person name="Armisen D."/>
            <person name="Proux-Wera E."/>
            <person name="Oheigeartaigh S.S."/>
            <person name="Byrne K.P."/>
            <person name="Wolfe K.H."/>
        </authorList>
    </citation>
    <scope>NUCLEOTIDE SEQUENCE [LARGE SCALE GENOMIC DNA]</scope>
    <source>
        <strain evidence="3">ATCC 10597 / BCRC 20456 / CBS 421 / NBRC 0211 / NRRL Y-12639</strain>
    </source>
</reference>
<evidence type="ECO:0000259" key="1">
    <source>
        <dbReference type="PROSITE" id="PS50819"/>
    </source>
</evidence>
<accession>G0WFK1</accession>
<protein>
    <recommendedName>
        <fullName evidence="1">DOD-type homing endonuclease domain-containing protein</fullName>
    </recommendedName>
</protein>
<dbReference type="GO" id="GO:0004519">
    <property type="term" value="F:endonuclease activity"/>
    <property type="evidence" value="ECO:0007669"/>
    <property type="project" value="EnsemblFungi"/>
</dbReference>
<dbReference type="PROSITE" id="PS50819">
    <property type="entry name" value="INTEIN_ENDONUCLEASE"/>
    <property type="match status" value="1"/>
</dbReference>
<dbReference type="PRINTS" id="PR00379">
    <property type="entry name" value="INTEIN"/>
</dbReference>
<dbReference type="Proteomes" id="UP000000689">
    <property type="component" value="Chromosome 8"/>
</dbReference>
<dbReference type="Pfam" id="PF05204">
    <property type="entry name" value="Hom_end"/>
    <property type="match status" value="1"/>
</dbReference>
<dbReference type="SUPFAM" id="SSF55608">
    <property type="entry name" value="Homing endonucleases"/>
    <property type="match status" value="2"/>
</dbReference>
<dbReference type="InterPro" id="IPR006142">
    <property type="entry name" value="INTEIN"/>
</dbReference>
<dbReference type="GeneID" id="11496092"/>
<evidence type="ECO:0000313" key="3">
    <source>
        <dbReference type="Proteomes" id="UP000000689"/>
    </source>
</evidence>
<dbReference type="HOGENOM" id="CLU_033909_0_0_1"/>
<dbReference type="SUPFAM" id="SSF51294">
    <property type="entry name" value="Hedgehog/intein (Hint) domain"/>
    <property type="match status" value="1"/>
</dbReference>
<dbReference type="GO" id="GO:0016539">
    <property type="term" value="P:intein-mediated protein splicing"/>
    <property type="evidence" value="ECO:0007669"/>
    <property type="project" value="InterPro"/>
</dbReference>
<dbReference type="OMA" id="YCRSGHK"/>
<feature type="domain" description="DOD-type homing endonuclease" evidence="1">
    <location>
        <begin position="214"/>
        <end position="369"/>
    </location>
</feature>
<dbReference type="InterPro" id="IPR007868">
    <property type="entry name" value="Hom_end_hint"/>
</dbReference>
<keyword evidence="3" id="KW-1185">Reference proteome</keyword>
<gene>
    <name evidence="2" type="primary">NDAI0H03890</name>
    <name evidence="2" type="ordered locus">NDAI_0H03890</name>
</gene>
<dbReference type="GO" id="GO:0003677">
    <property type="term" value="F:DNA binding"/>
    <property type="evidence" value="ECO:0007669"/>
    <property type="project" value="InterPro"/>
</dbReference>
<dbReference type="STRING" id="1071378.G0WFK1"/>
<dbReference type="KEGG" id="ndi:NDAI_0H03890"/>
<dbReference type="InterPro" id="IPR027434">
    <property type="entry name" value="Homing_endonucl"/>
</dbReference>